<feature type="domain" description="Glycosyltransferase 2-like" evidence="1">
    <location>
        <begin position="6"/>
        <end position="105"/>
    </location>
</feature>
<dbReference type="PANTHER" id="PTHR48090">
    <property type="entry name" value="UNDECAPRENYL-PHOSPHATE 4-DEOXY-4-FORMAMIDO-L-ARABINOSE TRANSFERASE-RELATED"/>
    <property type="match status" value="1"/>
</dbReference>
<dbReference type="SUPFAM" id="SSF53448">
    <property type="entry name" value="Nucleotide-diphospho-sugar transferases"/>
    <property type="match status" value="1"/>
</dbReference>
<protein>
    <recommendedName>
        <fullName evidence="1">Glycosyltransferase 2-like domain-containing protein</fullName>
    </recommendedName>
</protein>
<feature type="non-terminal residue" evidence="2">
    <location>
        <position position="106"/>
    </location>
</feature>
<dbReference type="InterPro" id="IPR050256">
    <property type="entry name" value="Glycosyltransferase_2"/>
</dbReference>
<reference evidence="2" key="1">
    <citation type="submission" date="2018-05" db="EMBL/GenBank/DDBJ databases">
        <authorList>
            <person name="Lanie J.A."/>
            <person name="Ng W.-L."/>
            <person name="Kazmierczak K.M."/>
            <person name="Andrzejewski T.M."/>
            <person name="Davidsen T.M."/>
            <person name="Wayne K.J."/>
            <person name="Tettelin H."/>
            <person name="Glass J.I."/>
            <person name="Rusch D."/>
            <person name="Podicherti R."/>
            <person name="Tsui H.-C.T."/>
            <person name="Winkler M.E."/>
        </authorList>
    </citation>
    <scope>NUCLEOTIDE SEQUENCE</scope>
</reference>
<dbReference type="PANTHER" id="PTHR48090:SF7">
    <property type="entry name" value="RFBJ PROTEIN"/>
    <property type="match status" value="1"/>
</dbReference>
<evidence type="ECO:0000259" key="1">
    <source>
        <dbReference type="Pfam" id="PF00535"/>
    </source>
</evidence>
<dbReference type="Pfam" id="PF00535">
    <property type="entry name" value="Glycos_transf_2"/>
    <property type="match status" value="1"/>
</dbReference>
<proteinExistence type="predicted"/>
<dbReference type="CDD" id="cd04179">
    <property type="entry name" value="DPM_DPG-synthase_like"/>
    <property type="match status" value="1"/>
</dbReference>
<dbReference type="Gene3D" id="3.90.550.10">
    <property type="entry name" value="Spore Coat Polysaccharide Biosynthesis Protein SpsA, Chain A"/>
    <property type="match status" value="1"/>
</dbReference>
<sequence>MKLIIQIPCLNEAEMIGITLSALPRTVDGFDTVEWLIIDDGSQDNTCEVARRHGVDHIVQHKRHKGLARAFMSGIEECIRRDADVIVNTDADNQYDAADIPQLVAP</sequence>
<dbReference type="EMBL" id="UINC01170985">
    <property type="protein sequence ID" value="SVD75305.1"/>
    <property type="molecule type" value="Genomic_DNA"/>
</dbReference>
<evidence type="ECO:0000313" key="2">
    <source>
        <dbReference type="EMBL" id="SVD75305.1"/>
    </source>
</evidence>
<dbReference type="InterPro" id="IPR001173">
    <property type="entry name" value="Glyco_trans_2-like"/>
</dbReference>
<dbReference type="AlphaFoldDB" id="A0A382XXD1"/>
<dbReference type="InterPro" id="IPR029044">
    <property type="entry name" value="Nucleotide-diphossugar_trans"/>
</dbReference>
<name>A0A382XXD1_9ZZZZ</name>
<organism evidence="2">
    <name type="scientific">marine metagenome</name>
    <dbReference type="NCBI Taxonomy" id="408172"/>
    <lineage>
        <taxon>unclassified sequences</taxon>
        <taxon>metagenomes</taxon>
        <taxon>ecological metagenomes</taxon>
    </lineage>
</organism>
<accession>A0A382XXD1</accession>
<gene>
    <name evidence="2" type="ORF">METZ01_LOCUS428159</name>
</gene>